<accession>A0AAD5N4C6</accession>
<evidence type="ECO:0000313" key="3">
    <source>
        <dbReference type="Proteomes" id="UP001196413"/>
    </source>
</evidence>
<dbReference type="AlphaFoldDB" id="A0AAD5N4C6"/>
<evidence type="ECO:0000256" key="1">
    <source>
        <dbReference type="SAM" id="MobiDB-lite"/>
    </source>
</evidence>
<keyword evidence="3" id="KW-1185">Reference proteome</keyword>
<protein>
    <submittedName>
        <fullName evidence="2">Uncharacterized protein</fullName>
    </submittedName>
</protein>
<feature type="region of interest" description="Disordered" evidence="1">
    <location>
        <begin position="59"/>
        <end position="78"/>
    </location>
</feature>
<evidence type="ECO:0000313" key="2">
    <source>
        <dbReference type="EMBL" id="KAJ1357449.1"/>
    </source>
</evidence>
<organism evidence="2 3">
    <name type="scientific">Parelaphostrongylus tenuis</name>
    <name type="common">Meningeal worm</name>
    <dbReference type="NCBI Taxonomy" id="148309"/>
    <lineage>
        <taxon>Eukaryota</taxon>
        <taxon>Metazoa</taxon>
        <taxon>Ecdysozoa</taxon>
        <taxon>Nematoda</taxon>
        <taxon>Chromadorea</taxon>
        <taxon>Rhabditida</taxon>
        <taxon>Rhabditina</taxon>
        <taxon>Rhabditomorpha</taxon>
        <taxon>Strongyloidea</taxon>
        <taxon>Metastrongylidae</taxon>
        <taxon>Parelaphostrongylus</taxon>
    </lineage>
</organism>
<sequence>MRNRLFFMKEKLSVGKESRSVVHKVNYQRGRIIRTVLDTMRFYFMRPWRPLSQERTNVTFESNQSSFEEGESAELQAD</sequence>
<comment type="caution">
    <text evidence="2">The sequence shown here is derived from an EMBL/GenBank/DDBJ whole genome shotgun (WGS) entry which is preliminary data.</text>
</comment>
<dbReference type="EMBL" id="JAHQIW010003140">
    <property type="protein sequence ID" value="KAJ1357449.1"/>
    <property type="molecule type" value="Genomic_DNA"/>
</dbReference>
<dbReference type="Proteomes" id="UP001196413">
    <property type="component" value="Unassembled WGS sequence"/>
</dbReference>
<feature type="compositionally biased region" description="Acidic residues" evidence="1">
    <location>
        <begin position="68"/>
        <end position="78"/>
    </location>
</feature>
<gene>
    <name evidence="2" type="ORF">KIN20_015602</name>
</gene>
<name>A0AAD5N4C6_PARTN</name>
<proteinExistence type="predicted"/>
<reference evidence="2" key="1">
    <citation type="submission" date="2021-06" db="EMBL/GenBank/DDBJ databases">
        <title>Parelaphostrongylus tenuis whole genome reference sequence.</title>
        <authorList>
            <person name="Garwood T.J."/>
            <person name="Larsen P.A."/>
            <person name="Fountain-Jones N.M."/>
            <person name="Garbe J.R."/>
            <person name="Macchietto M.G."/>
            <person name="Kania S.A."/>
            <person name="Gerhold R.W."/>
            <person name="Richards J.E."/>
            <person name="Wolf T.M."/>
        </authorList>
    </citation>
    <scope>NUCLEOTIDE SEQUENCE</scope>
    <source>
        <strain evidence="2">MNPRO001-30</strain>
        <tissue evidence="2">Meninges</tissue>
    </source>
</reference>